<dbReference type="Proteomes" id="UP001243009">
    <property type="component" value="Unassembled WGS sequence"/>
</dbReference>
<keyword evidence="2" id="KW-1185">Reference proteome</keyword>
<reference evidence="1 2" key="1">
    <citation type="submission" date="2023-08" db="EMBL/GenBank/DDBJ databases">
        <title>The draft genome sequence of Paracraurococcus sp. LOR1-02.</title>
        <authorList>
            <person name="Kingkaew E."/>
            <person name="Tanasupawat S."/>
        </authorList>
    </citation>
    <scope>NUCLEOTIDE SEQUENCE [LARGE SCALE GENOMIC DNA]</scope>
    <source>
        <strain evidence="1 2">LOR1-02</strain>
    </source>
</reference>
<comment type="caution">
    <text evidence="1">The sequence shown here is derived from an EMBL/GenBank/DDBJ whole genome shotgun (WGS) entry which is preliminary data.</text>
</comment>
<sequence length="363" mass="38660">MTAPLRPEPGSPLDGLLREPHRYSFDAAVRLMMLAGRTADPAEAVRFRAARGLAFPAAEVLSVEPVRPDGAELAAPGPGGDDRPGPVAALTVALIGLTGPAGVLPRPFSAEVVRQLRLRSRAMPDFLDLLAHRLIAHYADAGAKYRPQRQAQTAALATVPGRDTVAAALLALTGHGTPHLVERLAAGREPLQHYAGLFAAHPRSAERLEALVSDWIGLPAEVVQFAGAWLHLPPGQRTRLAARHGTGQFARLGREATVGARAWDPQGRVVLRLGPMPLHAFAALLPDRPAHHRLVSLVRAFLGPEIGFALNPVLAADAVPPLVLGREAPPRLGWNAWLPSRARPRDADEACFEAEAPAEGRQA</sequence>
<name>A0ABT9E9Z0_9PROT</name>
<dbReference type="PANTHER" id="PTHR35564:SF4">
    <property type="entry name" value="CYTOPLASMIC PROTEIN"/>
    <property type="match status" value="1"/>
</dbReference>
<dbReference type="Pfam" id="PF06996">
    <property type="entry name" value="T6SS_TssG"/>
    <property type="match status" value="1"/>
</dbReference>
<accession>A0ABT9E9Z0</accession>
<dbReference type="PANTHER" id="PTHR35564">
    <property type="match status" value="1"/>
</dbReference>
<evidence type="ECO:0000313" key="1">
    <source>
        <dbReference type="EMBL" id="MDO9712947.1"/>
    </source>
</evidence>
<dbReference type="RefSeq" id="WP_305107808.1">
    <property type="nucleotide sequence ID" value="NZ_JAUTWS010000064.1"/>
</dbReference>
<dbReference type="NCBIfam" id="TIGR03347">
    <property type="entry name" value="VI_chp_1"/>
    <property type="match status" value="1"/>
</dbReference>
<gene>
    <name evidence="1" type="primary">tssG</name>
    <name evidence="1" type="ORF">Q7A36_31755</name>
</gene>
<protein>
    <submittedName>
        <fullName evidence="1">Type VI secretion system baseplate subunit TssG</fullName>
    </submittedName>
</protein>
<evidence type="ECO:0000313" key="2">
    <source>
        <dbReference type="Proteomes" id="UP001243009"/>
    </source>
</evidence>
<dbReference type="InterPro" id="IPR010732">
    <property type="entry name" value="T6SS_TssG-like"/>
</dbReference>
<organism evidence="1 2">
    <name type="scientific">Paracraurococcus lichenis</name>
    <dbReference type="NCBI Taxonomy" id="3064888"/>
    <lineage>
        <taxon>Bacteria</taxon>
        <taxon>Pseudomonadati</taxon>
        <taxon>Pseudomonadota</taxon>
        <taxon>Alphaproteobacteria</taxon>
        <taxon>Acetobacterales</taxon>
        <taxon>Roseomonadaceae</taxon>
        <taxon>Paracraurococcus</taxon>
    </lineage>
</organism>
<dbReference type="EMBL" id="JAUTWS010000064">
    <property type="protein sequence ID" value="MDO9712947.1"/>
    <property type="molecule type" value="Genomic_DNA"/>
</dbReference>
<proteinExistence type="predicted"/>